<keyword evidence="4" id="KW-1185">Reference proteome</keyword>
<accession>A0A813KQE9</accession>
<evidence type="ECO:0000313" key="4">
    <source>
        <dbReference type="Proteomes" id="UP000654075"/>
    </source>
</evidence>
<reference evidence="2" key="1">
    <citation type="submission" date="2021-02" db="EMBL/GenBank/DDBJ databases">
        <authorList>
            <person name="Dougan E. K."/>
            <person name="Rhodes N."/>
            <person name="Thang M."/>
            <person name="Chan C."/>
        </authorList>
    </citation>
    <scope>NUCLEOTIDE SEQUENCE</scope>
</reference>
<dbReference type="Proteomes" id="UP000626109">
    <property type="component" value="Unassembled WGS sequence"/>
</dbReference>
<gene>
    <name evidence="1" type="ORF">PGLA1383_LOCUS1979</name>
    <name evidence="2" type="ORF">PGLA2088_LOCUS37431</name>
</gene>
<organism evidence="2 3">
    <name type="scientific">Polarella glacialis</name>
    <name type="common">Dinoflagellate</name>
    <dbReference type="NCBI Taxonomy" id="89957"/>
    <lineage>
        <taxon>Eukaryota</taxon>
        <taxon>Sar</taxon>
        <taxon>Alveolata</taxon>
        <taxon>Dinophyceae</taxon>
        <taxon>Suessiales</taxon>
        <taxon>Suessiaceae</taxon>
        <taxon>Polarella</taxon>
    </lineage>
</organism>
<evidence type="ECO:0000313" key="2">
    <source>
        <dbReference type="EMBL" id="CAE8713269.1"/>
    </source>
</evidence>
<evidence type="ECO:0000313" key="3">
    <source>
        <dbReference type="Proteomes" id="UP000626109"/>
    </source>
</evidence>
<dbReference type="Proteomes" id="UP000654075">
    <property type="component" value="Unassembled WGS sequence"/>
</dbReference>
<name>A0A813KQE9_POLGL</name>
<evidence type="ECO:0000313" key="1">
    <source>
        <dbReference type="EMBL" id="CAE8582989.1"/>
    </source>
</evidence>
<protein>
    <submittedName>
        <fullName evidence="2">Uncharacterized protein</fullName>
    </submittedName>
</protein>
<dbReference type="EMBL" id="CAJNNV010000555">
    <property type="protein sequence ID" value="CAE8582989.1"/>
    <property type="molecule type" value="Genomic_DNA"/>
</dbReference>
<proteinExistence type="predicted"/>
<comment type="caution">
    <text evidence="2">The sequence shown here is derived from an EMBL/GenBank/DDBJ whole genome shotgun (WGS) entry which is preliminary data.</text>
</comment>
<dbReference type="EMBL" id="CAJNNW010032476">
    <property type="protein sequence ID" value="CAE8713269.1"/>
    <property type="molecule type" value="Genomic_DNA"/>
</dbReference>
<sequence length="112" mass="12148">MFAAKLGEAAAREIYSLPEVNPASKQLMPEQQAPTPAMDDLVDQNLDFFKSLSSNEGSLKEQISTVEAEVEANTAGCAEIGLGFDNKFCLWKTEVENAKSNSLDCRTETGTL</sequence>
<dbReference type="AlphaFoldDB" id="A0A813KQE9"/>